<dbReference type="SUPFAM" id="SSF56281">
    <property type="entry name" value="Metallo-hydrolase/oxidoreductase"/>
    <property type="match status" value="2"/>
</dbReference>
<sequence>MSLNKLFTLSLDLSCSKWFKSGAQLVRFSTAKAKSLQINNLLSKMAKGKRKHDKLSQTNFPSFVTLNVLGNGALPNPRCLLLVTEFNKYLFNCGEGAQRAAVTHKVRLTGMHHIFVTHSSWDNIAGLPGMCLTLNTHVTAHGPLLHEKLSGITRTFDERNEIKFSVNNDYTTGFKDNFLTIDFIPIHRSQASSTEGAVSKKPKLHLDCAFVYVCRLHERPGKLLIQKCIELKVPPGPILGRLKAGEDVTLEDGRLVKAQDVIEPTQPGSTFMIVECPTLEYFDSLVNSEKLSSFFEPSSRYPLEYIFHFSPVNVIKDSKFQDWMMKFPPSVSHIALNEFNPSLCFFGANVISHKLRLFEDKLFKSPFIETQPNPELVKLNLTPVSVGTQFKIHPISERSINLADVEQMESIINPENIEKDIEDKENFEKVAEEYKKRISNLSDKEPDNGPAIVFLGTGSATPGKYRTASSIIIETHEDNLIMFDCGEGTFGQFYRFYGPDYKDKLANLNAIFISHYHADHQLGLVRLLQERAKLTDSKPLIICPPRIERFLRDFSEISGKVDHLCHIALCPTYLKGMTNSQLLTSLRLQHLQTARVVHCRDSFGIVVVTKEEGDLKPRKIVYSGDAMPSEDLIEPGHGCDLLIHEATFDDELIEEAIFKKHSTFSQAVDMGVAMEAKFTILTHFSQRYYKAPILPDELAGNFGVAFDNMRVKFSDFPRLPEMKSVLKVLFADNCAEHQNFLNNRKLSDARLEIHQALLDAAKSKSKPFYK</sequence>
<evidence type="ECO:0000256" key="6">
    <source>
        <dbReference type="ARBA" id="ARBA00022722"/>
    </source>
</evidence>
<dbReference type="PANTHER" id="PTHR12553:SF49">
    <property type="entry name" value="ZINC PHOSPHODIESTERASE ELAC PROTEIN 2"/>
    <property type="match status" value="1"/>
</dbReference>
<evidence type="ECO:0000256" key="11">
    <source>
        <dbReference type="SAM" id="Coils"/>
    </source>
</evidence>
<dbReference type="AlphaFoldDB" id="T1JSN9"/>
<dbReference type="Pfam" id="PF13691">
    <property type="entry name" value="Lactamase_B_4"/>
    <property type="match status" value="1"/>
</dbReference>
<proteinExistence type="inferred from homology"/>
<gene>
    <name evidence="13" type="primary">107360545</name>
</gene>
<dbReference type="OMA" id="INYICQL"/>
<evidence type="ECO:0000256" key="4">
    <source>
        <dbReference type="ARBA" id="ARBA00012477"/>
    </source>
</evidence>
<accession>T1JSN9</accession>
<keyword evidence="5" id="KW-0819">tRNA processing</keyword>
<dbReference type="InterPro" id="IPR036866">
    <property type="entry name" value="RibonucZ/Hydroxyglut_hydro"/>
</dbReference>
<feature type="domain" description="Metallo-beta-lactamase" evidence="12">
    <location>
        <begin position="467"/>
        <end position="661"/>
    </location>
</feature>
<keyword evidence="6" id="KW-0540">Nuclease</keyword>
<dbReference type="GO" id="GO:0046872">
    <property type="term" value="F:metal ion binding"/>
    <property type="evidence" value="ECO:0007669"/>
    <property type="project" value="UniProtKB-KW"/>
</dbReference>
<evidence type="ECO:0000313" key="13">
    <source>
        <dbReference type="EnsemblMetazoa" id="tetur01g11200.1"/>
    </source>
</evidence>
<dbReference type="GO" id="GO:0005739">
    <property type="term" value="C:mitochondrion"/>
    <property type="evidence" value="ECO:0007669"/>
    <property type="project" value="TreeGrafter"/>
</dbReference>
<keyword evidence="14" id="KW-1185">Reference proteome</keyword>
<evidence type="ECO:0000256" key="10">
    <source>
        <dbReference type="ARBA" id="ARBA00022833"/>
    </source>
</evidence>
<dbReference type="STRING" id="32264.T1JSN9"/>
<dbReference type="InterPro" id="IPR001279">
    <property type="entry name" value="Metallo-B-lactamas"/>
</dbReference>
<keyword evidence="8" id="KW-0255">Endonuclease</keyword>
<comment type="cofactor">
    <cofactor evidence="2">
        <name>Zn(2+)</name>
        <dbReference type="ChEBI" id="CHEBI:29105"/>
    </cofactor>
</comment>
<name>T1JSN9_TETUR</name>
<dbReference type="GO" id="GO:1990180">
    <property type="term" value="P:mitochondrial tRNA 3'-end processing"/>
    <property type="evidence" value="ECO:0007669"/>
    <property type="project" value="TreeGrafter"/>
</dbReference>
<dbReference type="Pfam" id="PF12706">
    <property type="entry name" value="Lactamase_B_2"/>
    <property type="match status" value="1"/>
</dbReference>
<keyword evidence="10" id="KW-0862">Zinc</keyword>
<dbReference type="Gene3D" id="3.60.15.10">
    <property type="entry name" value="Ribonuclease Z/Hydroxyacylglutathione hydrolase-like"/>
    <property type="match status" value="3"/>
</dbReference>
<dbReference type="KEGG" id="tut:107360545"/>
<comment type="catalytic activity">
    <reaction evidence="1">
        <text>Endonucleolytic cleavage of RNA, removing extra 3' nucleotides from tRNA precursor, generating 3' termini of tRNAs. A 3'-hydroxy group is left at the tRNA terminus and a 5'-phosphoryl group is left at the trailer molecule.</text>
        <dbReference type="EC" id="3.1.26.11"/>
    </reaction>
</comment>
<dbReference type="EC" id="3.1.26.11" evidence="4"/>
<keyword evidence="7" id="KW-0479">Metal-binding</keyword>
<keyword evidence="11" id="KW-0175">Coiled coil</keyword>
<dbReference type="InterPro" id="IPR027794">
    <property type="entry name" value="tRNase_Z_dom"/>
</dbReference>
<dbReference type="GO" id="GO:0042781">
    <property type="term" value="F:3'-tRNA processing endoribonuclease activity"/>
    <property type="evidence" value="ECO:0007669"/>
    <property type="project" value="UniProtKB-EC"/>
</dbReference>
<evidence type="ECO:0000313" key="14">
    <source>
        <dbReference type="Proteomes" id="UP000015104"/>
    </source>
</evidence>
<reference evidence="13" key="2">
    <citation type="submission" date="2015-06" db="UniProtKB">
        <authorList>
            <consortium name="EnsemblMetazoa"/>
        </authorList>
    </citation>
    <scope>IDENTIFICATION</scope>
</reference>
<dbReference type="EMBL" id="CAEY01000463">
    <property type="status" value="NOT_ANNOTATED_CDS"/>
    <property type="molecule type" value="Genomic_DNA"/>
</dbReference>
<organism evidence="13 14">
    <name type="scientific">Tetranychus urticae</name>
    <name type="common">Two-spotted spider mite</name>
    <dbReference type="NCBI Taxonomy" id="32264"/>
    <lineage>
        <taxon>Eukaryota</taxon>
        <taxon>Metazoa</taxon>
        <taxon>Ecdysozoa</taxon>
        <taxon>Arthropoda</taxon>
        <taxon>Chelicerata</taxon>
        <taxon>Arachnida</taxon>
        <taxon>Acari</taxon>
        <taxon>Acariformes</taxon>
        <taxon>Trombidiformes</taxon>
        <taxon>Prostigmata</taxon>
        <taxon>Eleutherengona</taxon>
        <taxon>Raphignathae</taxon>
        <taxon>Tetranychoidea</taxon>
        <taxon>Tetranychidae</taxon>
        <taxon>Tetranychus</taxon>
    </lineage>
</organism>
<comment type="similarity">
    <text evidence="3">Belongs to the RNase Z family.</text>
</comment>
<evidence type="ECO:0000256" key="7">
    <source>
        <dbReference type="ARBA" id="ARBA00022723"/>
    </source>
</evidence>
<dbReference type="InterPro" id="IPR047151">
    <property type="entry name" value="RNZ2-like"/>
</dbReference>
<evidence type="ECO:0000259" key="12">
    <source>
        <dbReference type="SMART" id="SM00849"/>
    </source>
</evidence>
<dbReference type="SMART" id="SM00849">
    <property type="entry name" value="Lactamase_B"/>
    <property type="match status" value="1"/>
</dbReference>
<evidence type="ECO:0000256" key="5">
    <source>
        <dbReference type="ARBA" id="ARBA00022694"/>
    </source>
</evidence>
<dbReference type="OrthoDB" id="527344at2759"/>
<protein>
    <recommendedName>
        <fullName evidence="4">ribonuclease Z</fullName>
        <ecNumber evidence="4">3.1.26.11</ecNumber>
    </recommendedName>
</protein>
<dbReference type="EnsemblMetazoa" id="tetur01g11200.1">
    <property type="protein sequence ID" value="tetur01g11200.1"/>
    <property type="gene ID" value="tetur01g11200"/>
</dbReference>
<evidence type="ECO:0000256" key="1">
    <source>
        <dbReference type="ARBA" id="ARBA00000402"/>
    </source>
</evidence>
<reference evidence="14" key="1">
    <citation type="submission" date="2011-08" db="EMBL/GenBank/DDBJ databases">
        <authorList>
            <person name="Rombauts S."/>
        </authorList>
    </citation>
    <scope>NUCLEOTIDE SEQUENCE</scope>
    <source>
        <strain evidence="14">London</strain>
    </source>
</reference>
<feature type="coiled-coil region" evidence="11">
    <location>
        <begin position="417"/>
        <end position="444"/>
    </location>
</feature>
<keyword evidence="9" id="KW-0378">Hydrolase</keyword>
<dbReference type="Proteomes" id="UP000015104">
    <property type="component" value="Unassembled WGS sequence"/>
</dbReference>
<evidence type="ECO:0000256" key="3">
    <source>
        <dbReference type="ARBA" id="ARBA00007823"/>
    </source>
</evidence>
<dbReference type="eggNOG" id="KOG2121">
    <property type="taxonomic scope" value="Eukaryota"/>
</dbReference>
<dbReference type="PANTHER" id="PTHR12553">
    <property type="entry name" value="ZINC PHOSPHODIESTERASE ELAC PROTEIN 2"/>
    <property type="match status" value="1"/>
</dbReference>
<evidence type="ECO:0000256" key="2">
    <source>
        <dbReference type="ARBA" id="ARBA00001947"/>
    </source>
</evidence>
<evidence type="ECO:0000256" key="8">
    <source>
        <dbReference type="ARBA" id="ARBA00022759"/>
    </source>
</evidence>
<dbReference type="HOGENOM" id="CLU_829830_0_0_1"/>
<dbReference type="CDD" id="cd07718">
    <property type="entry name" value="RNaseZ_ELAC1_ELAC2-C-term-like_MBL-fold"/>
    <property type="match status" value="1"/>
</dbReference>
<evidence type="ECO:0000256" key="9">
    <source>
        <dbReference type="ARBA" id="ARBA00022801"/>
    </source>
</evidence>